<evidence type="ECO:0000256" key="2">
    <source>
        <dbReference type="ARBA" id="ARBA00023125"/>
    </source>
</evidence>
<keyword evidence="2" id="KW-0238">DNA-binding</keyword>
<keyword evidence="6" id="KW-1185">Reference proteome</keyword>
<dbReference type="SMART" id="SM00421">
    <property type="entry name" value="HTH_LUXR"/>
    <property type="match status" value="1"/>
</dbReference>
<evidence type="ECO:0000259" key="4">
    <source>
        <dbReference type="PROSITE" id="PS50043"/>
    </source>
</evidence>
<comment type="caution">
    <text evidence="5">The sequence shown here is derived from an EMBL/GenBank/DDBJ whole genome shotgun (WGS) entry which is preliminary data.</text>
</comment>
<evidence type="ECO:0000313" key="5">
    <source>
        <dbReference type="EMBL" id="MDF3290588.1"/>
    </source>
</evidence>
<dbReference type="InterPro" id="IPR016032">
    <property type="entry name" value="Sig_transdc_resp-reg_C-effctor"/>
</dbReference>
<dbReference type="PRINTS" id="PR00038">
    <property type="entry name" value="HTHLUXR"/>
</dbReference>
<organism evidence="5 6">
    <name type="scientific">Streptomyces silvisoli</name>
    <dbReference type="NCBI Taxonomy" id="3034235"/>
    <lineage>
        <taxon>Bacteria</taxon>
        <taxon>Bacillati</taxon>
        <taxon>Actinomycetota</taxon>
        <taxon>Actinomycetes</taxon>
        <taxon>Kitasatosporales</taxon>
        <taxon>Streptomycetaceae</taxon>
        <taxon>Streptomyces</taxon>
    </lineage>
</organism>
<dbReference type="EMBL" id="JARJBC010000008">
    <property type="protein sequence ID" value="MDF3290588.1"/>
    <property type="molecule type" value="Genomic_DNA"/>
</dbReference>
<dbReference type="InterPro" id="IPR000792">
    <property type="entry name" value="Tscrpt_reg_LuxR_C"/>
</dbReference>
<evidence type="ECO:0000256" key="3">
    <source>
        <dbReference type="ARBA" id="ARBA00023163"/>
    </source>
</evidence>
<gene>
    <name evidence="5" type="ORF">P3G67_15290</name>
</gene>
<feature type="domain" description="HTH luxR-type" evidence="4">
    <location>
        <begin position="145"/>
        <end position="203"/>
    </location>
</feature>
<accession>A0ABT5ZNK7</accession>
<dbReference type="Gene3D" id="3.40.50.2300">
    <property type="match status" value="1"/>
</dbReference>
<name>A0ABT5ZNK7_9ACTN</name>
<protein>
    <submittedName>
        <fullName evidence="5">Response regulator transcription factor</fullName>
    </submittedName>
</protein>
<dbReference type="SUPFAM" id="SSF46894">
    <property type="entry name" value="C-terminal effector domain of the bipartite response regulators"/>
    <property type="match status" value="1"/>
</dbReference>
<dbReference type="PANTHER" id="PTHR44688:SF16">
    <property type="entry name" value="DNA-BINDING TRANSCRIPTIONAL ACTIVATOR DEVR_DOSR"/>
    <property type="match status" value="1"/>
</dbReference>
<dbReference type="Pfam" id="PF00196">
    <property type="entry name" value="GerE"/>
    <property type="match status" value="1"/>
</dbReference>
<reference evidence="5 6" key="1">
    <citation type="submission" date="2023-03" db="EMBL/GenBank/DDBJ databases">
        <title>Draft genome sequence of Streptomyces sp. RB6PN23 isolated from peat swamp forest in Thailand.</title>
        <authorList>
            <person name="Klaysubun C."/>
            <person name="Duangmal K."/>
        </authorList>
    </citation>
    <scope>NUCLEOTIDE SEQUENCE [LARGE SCALE GENOMIC DNA]</scope>
    <source>
        <strain evidence="5 6">RB6PN23</strain>
    </source>
</reference>
<keyword evidence="1" id="KW-0805">Transcription regulation</keyword>
<dbReference type="Proteomes" id="UP001216579">
    <property type="component" value="Unassembled WGS sequence"/>
</dbReference>
<dbReference type="PROSITE" id="PS50043">
    <property type="entry name" value="HTH_LUXR_2"/>
    <property type="match status" value="1"/>
</dbReference>
<proteinExistence type="predicted"/>
<dbReference type="RefSeq" id="WP_276093981.1">
    <property type="nucleotide sequence ID" value="NZ_JARJBC010000008.1"/>
</dbReference>
<dbReference type="CDD" id="cd06170">
    <property type="entry name" value="LuxR_C_like"/>
    <property type="match status" value="1"/>
</dbReference>
<keyword evidence="3" id="KW-0804">Transcription</keyword>
<evidence type="ECO:0000256" key="1">
    <source>
        <dbReference type="ARBA" id="ARBA00023015"/>
    </source>
</evidence>
<dbReference type="PANTHER" id="PTHR44688">
    <property type="entry name" value="DNA-BINDING TRANSCRIPTIONAL ACTIVATOR DEVR_DOSR"/>
    <property type="match status" value="1"/>
</dbReference>
<sequence>MQRVPVVVEADDPISAAGTAAKVREQPELELVELVAPGTVVILVTEEVDEALTARCRKLMRGHDARLVLVVSRMREAELLRVIECGVSTVLWRREATSSALLAAVQGAHRGDGAIPSDLLGRLLVQVGRMQRGLLQPQGLGYGGVSERELDVLRLIADGLDTGEIAAKLSYSERTIKNILQGLMGRLQLRNRAHAVAYALREGFI</sequence>
<evidence type="ECO:0000313" key="6">
    <source>
        <dbReference type="Proteomes" id="UP001216579"/>
    </source>
</evidence>